<keyword evidence="4" id="KW-0489">Methyltransferase</keyword>
<feature type="region of interest" description="Disordered" evidence="9">
    <location>
        <begin position="1"/>
        <end position="22"/>
    </location>
</feature>
<dbReference type="PANTHER" id="PTHR12636">
    <property type="entry name" value="NEP1/MRA1"/>
    <property type="match status" value="1"/>
</dbReference>
<organism evidence="10 11">
    <name type="scientific">Cardiosporidium cionae</name>
    <dbReference type="NCBI Taxonomy" id="476202"/>
    <lineage>
        <taxon>Eukaryota</taxon>
        <taxon>Sar</taxon>
        <taxon>Alveolata</taxon>
        <taxon>Apicomplexa</taxon>
        <taxon>Aconoidasida</taxon>
        <taxon>Nephromycida</taxon>
        <taxon>Cardiosporidium</taxon>
    </lineage>
</organism>
<evidence type="ECO:0000256" key="2">
    <source>
        <dbReference type="ARBA" id="ARBA00022517"/>
    </source>
</evidence>
<dbReference type="PANTHER" id="PTHR12636:SF5">
    <property type="entry name" value="RIBOSOMAL RNA SMALL SUBUNIT METHYLTRANSFERASE NEP1"/>
    <property type="match status" value="1"/>
</dbReference>
<sequence length="246" mass="27777">MDSDTIKKDMDSPAEDLSPCTSWKERADEKVEIPSPTHSLPNFSGLEHITEEAHYPRVIVVLEAACLELTEGRNKSLQLLNNLDHRNVLKKLNRPLNDARPDITHQCLMALLDSPLNKAGKLLLYIRTARHQLIQVSPQLMVPRTWKQFNAMMVTFLQKFKIKAVEKNVALLQLIKNDILETLPVGSRKIGLSVSGKKVKLNEYVSQRKADTVTPTFFIGAVAHSDPGTYLDHLIDYCYACALIQH</sequence>
<keyword evidence="2" id="KW-0690">Ribosome biogenesis</keyword>
<dbReference type="InterPro" id="IPR005304">
    <property type="entry name" value="Rbsml_bgen_MeTrfase_EMG1/NEP1"/>
</dbReference>
<evidence type="ECO:0000256" key="7">
    <source>
        <dbReference type="ARBA" id="ARBA00022730"/>
    </source>
</evidence>
<keyword evidence="7" id="KW-0699">rRNA-binding</keyword>
<evidence type="ECO:0000256" key="9">
    <source>
        <dbReference type="SAM" id="MobiDB-lite"/>
    </source>
</evidence>
<evidence type="ECO:0000256" key="6">
    <source>
        <dbReference type="ARBA" id="ARBA00022691"/>
    </source>
</evidence>
<dbReference type="Gene3D" id="3.40.1280.10">
    <property type="match status" value="1"/>
</dbReference>
<evidence type="ECO:0000256" key="3">
    <source>
        <dbReference type="ARBA" id="ARBA00022552"/>
    </source>
</evidence>
<dbReference type="EMBL" id="JADAQX010000420">
    <property type="protein sequence ID" value="KAF8820310.1"/>
    <property type="molecule type" value="Genomic_DNA"/>
</dbReference>
<accession>A0ABQ7J8J3</accession>
<keyword evidence="6" id="KW-0949">S-adenosyl-L-methionine</keyword>
<feature type="compositionally biased region" description="Basic and acidic residues" evidence="9">
    <location>
        <begin position="1"/>
        <end position="11"/>
    </location>
</feature>
<dbReference type="CDD" id="cd18088">
    <property type="entry name" value="Nep1-like"/>
    <property type="match status" value="1"/>
</dbReference>
<reference evidence="10 11" key="1">
    <citation type="journal article" date="2020" name="bioRxiv">
        <title>Metabolic contributions of an alphaproteobacterial endosymbiont in the apicomplexan Cardiosporidium cionae.</title>
        <authorList>
            <person name="Hunter E.S."/>
            <person name="Paight C.J."/>
            <person name="Lane C.E."/>
        </authorList>
    </citation>
    <scope>NUCLEOTIDE SEQUENCE [LARGE SCALE GENOMIC DNA]</scope>
    <source>
        <strain evidence="10">ESH_2018</strain>
    </source>
</reference>
<keyword evidence="11" id="KW-1185">Reference proteome</keyword>
<dbReference type="InterPro" id="IPR029028">
    <property type="entry name" value="Alpha/beta_knot_MTases"/>
</dbReference>
<comment type="similarity">
    <text evidence="1">Belongs to the class IV-like SAM-binding methyltransferase superfamily. RNA methyltransferase NEP1 family.</text>
</comment>
<evidence type="ECO:0000256" key="4">
    <source>
        <dbReference type="ARBA" id="ARBA00022603"/>
    </source>
</evidence>
<protein>
    <submittedName>
        <fullName evidence="10">Ribosome biogenesis protein nep1</fullName>
    </submittedName>
</protein>
<name>A0ABQ7J8J3_9APIC</name>
<gene>
    <name evidence="10" type="ORF">IE077_003297</name>
</gene>
<dbReference type="Pfam" id="PF03587">
    <property type="entry name" value="EMG1"/>
    <property type="match status" value="1"/>
</dbReference>
<proteinExistence type="inferred from homology"/>
<dbReference type="Proteomes" id="UP000823046">
    <property type="component" value="Unassembled WGS sequence"/>
</dbReference>
<evidence type="ECO:0000256" key="1">
    <source>
        <dbReference type="ARBA" id="ARBA00008115"/>
    </source>
</evidence>
<keyword evidence="5" id="KW-0808">Transferase</keyword>
<evidence type="ECO:0000313" key="10">
    <source>
        <dbReference type="EMBL" id="KAF8820310.1"/>
    </source>
</evidence>
<evidence type="ECO:0000313" key="11">
    <source>
        <dbReference type="Proteomes" id="UP000823046"/>
    </source>
</evidence>
<keyword evidence="3" id="KW-0698">rRNA processing</keyword>
<keyword evidence="8" id="KW-0694">RNA-binding</keyword>
<evidence type="ECO:0000256" key="5">
    <source>
        <dbReference type="ARBA" id="ARBA00022679"/>
    </source>
</evidence>
<comment type="caution">
    <text evidence="10">The sequence shown here is derived from an EMBL/GenBank/DDBJ whole genome shotgun (WGS) entry which is preliminary data.</text>
</comment>
<dbReference type="SUPFAM" id="SSF75217">
    <property type="entry name" value="alpha/beta knot"/>
    <property type="match status" value="1"/>
</dbReference>
<dbReference type="InterPro" id="IPR029026">
    <property type="entry name" value="tRNA_m1G_MTases_N"/>
</dbReference>
<evidence type="ECO:0000256" key="8">
    <source>
        <dbReference type="ARBA" id="ARBA00022884"/>
    </source>
</evidence>